<dbReference type="EC" id="2.7.13.3" evidence="2"/>
<organism evidence="9 10">
    <name type="scientific">Erythrobacter aureus</name>
    <dbReference type="NCBI Taxonomy" id="2182384"/>
    <lineage>
        <taxon>Bacteria</taxon>
        <taxon>Pseudomonadati</taxon>
        <taxon>Pseudomonadota</taxon>
        <taxon>Alphaproteobacteria</taxon>
        <taxon>Sphingomonadales</taxon>
        <taxon>Erythrobacteraceae</taxon>
        <taxon>Erythrobacter/Porphyrobacter group</taxon>
        <taxon>Erythrobacter</taxon>
    </lineage>
</organism>
<dbReference type="InterPro" id="IPR000014">
    <property type="entry name" value="PAS"/>
</dbReference>
<dbReference type="InterPro" id="IPR003018">
    <property type="entry name" value="GAF"/>
</dbReference>
<proteinExistence type="predicted"/>
<dbReference type="Gene3D" id="3.30.565.10">
    <property type="entry name" value="Histidine kinase-like ATPase, C-terminal domain"/>
    <property type="match status" value="1"/>
</dbReference>
<dbReference type="Proteomes" id="UP000254508">
    <property type="component" value="Chromosome"/>
</dbReference>
<sequence>MFRKDNILWPDGQSPSDAHCDEDKRLAILAAHGTKGLVDDPELQEIVDLVARICDAPIAMVTMVEKEQQSFLSRTGLEARDTPRSNSFCAHAMLGGDPMVIHDTLEDRRFADNPLVAGPPHIRFYAGHPLISTEGAPLGALCIIDTVPRDHGLSPLQREALSVLAKSVMRRISQQRLSESAQRALDVRESYLQRMIDSVPGIAWSADEDGNFDHVNAQWEELTGLPKPRVAADWRTAIHPEDWQATSGEFLASLHSGEPFEYEWRLKLADGGYRWMLSRAVRAAVGPDRKRWFGTVIDVDRQHRLSDTRDLLANELSHRIKNIFAVVSGLVAIRSRGKPEVAEFAAELNQVIRDLNTAHNYVRPDHGPTANTLSGLLADLLAPYGTPGEERFSISGPGIAIGPRAATPLALIFHELATNSAKYGALSCPEGTVTVAVEDDCSDTGNICVTWRENARSCGLPGESDREGFGSRLLRMAVEGQLGGTFERTYSDDGLDVRIGFPRSAVDS</sequence>
<dbReference type="InterPro" id="IPR035965">
    <property type="entry name" value="PAS-like_dom_sf"/>
</dbReference>
<keyword evidence="5" id="KW-0547">Nucleotide-binding</keyword>
<evidence type="ECO:0000256" key="7">
    <source>
        <dbReference type="ARBA" id="ARBA00022840"/>
    </source>
</evidence>
<name>A0A345YB59_9SPHN</name>
<dbReference type="PANTHER" id="PTHR43102">
    <property type="entry name" value="SLR1143 PROTEIN"/>
    <property type="match status" value="1"/>
</dbReference>
<keyword evidence="10" id="KW-1185">Reference proteome</keyword>
<evidence type="ECO:0000256" key="5">
    <source>
        <dbReference type="ARBA" id="ARBA00022741"/>
    </source>
</evidence>
<evidence type="ECO:0000313" key="9">
    <source>
        <dbReference type="EMBL" id="AXK41161.1"/>
    </source>
</evidence>
<protein>
    <recommendedName>
        <fullName evidence="2">histidine kinase</fullName>
        <ecNumber evidence="2">2.7.13.3</ecNumber>
    </recommendedName>
</protein>
<dbReference type="AlphaFoldDB" id="A0A345YB59"/>
<dbReference type="InterPro" id="IPR029016">
    <property type="entry name" value="GAF-like_dom_sf"/>
</dbReference>
<evidence type="ECO:0000256" key="6">
    <source>
        <dbReference type="ARBA" id="ARBA00022777"/>
    </source>
</evidence>
<dbReference type="PANTHER" id="PTHR43102:SF2">
    <property type="entry name" value="GAF DOMAIN-CONTAINING PROTEIN"/>
    <property type="match status" value="1"/>
</dbReference>
<accession>A0A345YB59</accession>
<dbReference type="PROSITE" id="PS50112">
    <property type="entry name" value="PAS"/>
    <property type="match status" value="1"/>
</dbReference>
<dbReference type="Pfam" id="PF07536">
    <property type="entry name" value="HWE_HK"/>
    <property type="match status" value="1"/>
</dbReference>
<dbReference type="InterPro" id="IPR013655">
    <property type="entry name" value="PAS_fold_3"/>
</dbReference>
<dbReference type="EMBL" id="CP031357">
    <property type="protein sequence ID" value="AXK41161.1"/>
    <property type="molecule type" value="Genomic_DNA"/>
</dbReference>
<dbReference type="NCBIfam" id="TIGR00229">
    <property type="entry name" value="sensory_box"/>
    <property type="match status" value="1"/>
</dbReference>
<dbReference type="SMART" id="SM00065">
    <property type="entry name" value="GAF"/>
    <property type="match status" value="1"/>
</dbReference>
<dbReference type="SUPFAM" id="SSF55785">
    <property type="entry name" value="PYP-like sensor domain (PAS domain)"/>
    <property type="match status" value="1"/>
</dbReference>
<dbReference type="RefSeq" id="WP_115415351.1">
    <property type="nucleotide sequence ID" value="NZ_CP031357.1"/>
</dbReference>
<dbReference type="InterPro" id="IPR036890">
    <property type="entry name" value="HATPase_C_sf"/>
</dbReference>
<evidence type="ECO:0000256" key="3">
    <source>
        <dbReference type="ARBA" id="ARBA00022553"/>
    </source>
</evidence>
<dbReference type="SUPFAM" id="SSF55781">
    <property type="entry name" value="GAF domain-like"/>
    <property type="match status" value="1"/>
</dbReference>
<dbReference type="GO" id="GO:0004673">
    <property type="term" value="F:protein histidine kinase activity"/>
    <property type="evidence" value="ECO:0007669"/>
    <property type="project" value="UniProtKB-EC"/>
</dbReference>
<dbReference type="SMART" id="SM00911">
    <property type="entry name" value="HWE_HK"/>
    <property type="match status" value="1"/>
</dbReference>
<dbReference type="OrthoDB" id="136506at2"/>
<evidence type="ECO:0000256" key="4">
    <source>
        <dbReference type="ARBA" id="ARBA00022679"/>
    </source>
</evidence>
<keyword evidence="4" id="KW-0808">Transferase</keyword>
<keyword evidence="6" id="KW-0418">Kinase</keyword>
<gene>
    <name evidence="9" type="ORF">DVR09_01425</name>
</gene>
<dbReference type="Pfam" id="PF08447">
    <property type="entry name" value="PAS_3"/>
    <property type="match status" value="1"/>
</dbReference>
<dbReference type="Gene3D" id="3.30.450.20">
    <property type="entry name" value="PAS domain"/>
    <property type="match status" value="1"/>
</dbReference>
<keyword evidence="3" id="KW-0597">Phosphoprotein</keyword>
<feature type="domain" description="PAS" evidence="8">
    <location>
        <begin position="188"/>
        <end position="257"/>
    </location>
</feature>
<keyword evidence="7" id="KW-0067">ATP-binding</keyword>
<evidence type="ECO:0000259" key="8">
    <source>
        <dbReference type="PROSITE" id="PS50112"/>
    </source>
</evidence>
<dbReference type="InterPro" id="IPR011102">
    <property type="entry name" value="Sig_transdc_His_kinase_HWE"/>
</dbReference>
<comment type="catalytic activity">
    <reaction evidence="1">
        <text>ATP + protein L-histidine = ADP + protein N-phospho-L-histidine.</text>
        <dbReference type="EC" id="2.7.13.3"/>
    </reaction>
</comment>
<evidence type="ECO:0000256" key="1">
    <source>
        <dbReference type="ARBA" id="ARBA00000085"/>
    </source>
</evidence>
<evidence type="ECO:0000256" key="2">
    <source>
        <dbReference type="ARBA" id="ARBA00012438"/>
    </source>
</evidence>
<dbReference type="GO" id="GO:0005524">
    <property type="term" value="F:ATP binding"/>
    <property type="evidence" value="ECO:0007669"/>
    <property type="project" value="UniProtKB-KW"/>
</dbReference>
<evidence type="ECO:0000313" key="10">
    <source>
        <dbReference type="Proteomes" id="UP000254508"/>
    </source>
</evidence>
<dbReference type="Pfam" id="PF01590">
    <property type="entry name" value="GAF"/>
    <property type="match status" value="1"/>
</dbReference>
<reference evidence="10" key="1">
    <citation type="submission" date="2018-07" db="EMBL/GenBank/DDBJ databases">
        <title>Genome sequence of Erythrobacter strain YH-07, an antagonistic bacterium isolated from Yellow Sea.</title>
        <authorList>
            <person name="Tang T."/>
            <person name="Liu Q."/>
            <person name="Sun X."/>
        </authorList>
    </citation>
    <scope>NUCLEOTIDE SEQUENCE [LARGE SCALE GENOMIC DNA]</scope>
    <source>
        <strain evidence="10">YH-07</strain>
    </source>
</reference>
<dbReference type="KEGG" id="err:DVR09_01425"/>
<dbReference type="Gene3D" id="3.30.450.40">
    <property type="match status" value="1"/>
</dbReference>
<dbReference type="CDD" id="cd00130">
    <property type="entry name" value="PAS"/>
    <property type="match status" value="1"/>
</dbReference>